<dbReference type="InterPro" id="IPR017871">
    <property type="entry name" value="ABC_transporter-like_CS"/>
</dbReference>
<dbReference type="CDD" id="cd03257">
    <property type="entry name" value="ABC_NikE_OppD_transporters"/>
    <property type="match status" value="1"/>
</dbReference>
<dbReference type="InterPro" id="IPR027417">
    <property type="entry name" value="P-loop_NTPase"/>
</dbReference>
<reference evidence="7" key="1">
    <citation type="journal article" date="2019" name="Int. J. Syst. Evol. Microbiol.">
        <title>The Global Catalogue of Microorganisms (GCM) 10K type strain sequencing project: providing services to taxonomists for standard genome sequencing and annotation.</title>
        <authorList>
            <consortium name="The Broad Institute Genomics Platform"/>
            <consortium name="The Broad Institute Genome Sequencing Center for Infectious Disease"/>
            <person name="Wu L."/>
            <person name="Ma J."/>
        </authorList>
    </citation>
    <scope>NUCLEOTIDE SEQUENCE [LARGE SCALE GENOMIC DNA]</scope>
    <source>
        <strain evidence="7">CGMCC 1.12859</strain>
    </source>
</reference>
<comment type="similarity">
    <text evidence="1">Belongs to the ABC transporter superfamily.</text>
</comment>
<evidence type="ECO:0000256" key="4">
    <source>
        <dbReference type="ARBA" id="ARBA00022840"/>
    </source>
</evidence>
<dbReference type="InterPro" id="IPR003593">
    <property type="entry name" value="AAA+_ATPase"/>
</dbReference>
<keyword evidence="4 6" id="KW-0067">ATP-binding</keyword>
<keyword evidence="3" id="KW-0547">Nucleotide-binding</keyword>
<proteinExistence type="inferred from homology"/>
<evidence type="ECO:0000313" key="6">
    <source>
        <dbReference type="EMBL" id="MFC7183240.1"/>
    </source>
</evidence>
<protein>
    <submittedName>
        <fullName evidence="6">ABC transporter ATP-binding protein</fullName>
    </submittedName>
</protein>
<dbReference type="Gene3D" id="3.40.50.300">
    <property type="entry name" value="P-loop containing nucleotide triphosphate hydrolases"/>
    <property type="match status" value="1"/>
</dbReference>
<dbReference type="PANTHER" id="PTHR43776:SF7">
    <property type="entry name" value="D,D-DIPEPTIDE TRANSPORT ATP-BINDING PROTEIN DDPF-RELATED"/>
    <property type="match status" value="1"/>
</dbReference>
<feature type="domain" description="ABC transporter" evidence="5">
    <location>
        <begin position="7"/>
        <end position="245"/>
    </location>
</feature>
<evidence type="ECO:0000256" key="1">
    <source>
        <dbReference type="ARBA" id="ARBA00005417"/>
    </source>
</evidence>
<dbReference type="RefSeq" id="WP_380232263.1">
    <property type="nucleotide sequence ID" value="NZ_JBHSVH010000002.1"/>
</dbReference>
<dbReference type="PROSITE" id="PS00211">
    <property type="entry name" value="ABC_TRANSPORTER_1"/>
    <property type="match status" value="1"/>
</dbReference>
<keyword evidence="2" id="KW-0813">Transport</keyword>
<evidence type="ECO:0000313" key="7">
    <source>
        <dbReference type="Proteomes" id="UP001596435"/>
    </source>
</evidence>
<dbReference type="InterPro" id="IPR003439">
    <property type="entry name" value="ABC_transporter-like_ATP-bd"/>
</dbReference>
<organism evidence="6 7">
    <name type="scientific">Kitasatospora paranensis</name>
    <dbReference type="NCBI Taxonomy" id="258053"/>
    <lineage>
        <taxon>Bacteria</taxon>
        <taxon>Bacillati</taxon>
        <taxon>Actinomycetota</taxon>
        <taxon>Actinomycetes</taxon>
        <taxon>Kitasatosporales</taxon>
        <taxon>Streptomycetaceae</taxon>
        <taxon>Kitasatospora</taxon>
    </lineage>
</organism>
<dbReference type="PROSITE" id="PS50893">
    <property type="entry name" value="ABC_TRANSPORTER_2"/>
    <property type="match status" value="1"/>
</dbReference>
<dbReference type="Pfam" id="PF00005">
    <property type="entry name" value="ABC_tran"/>
    <property type="match status" value="1"/>
</dbReference>
<dbReference type="SUPFAM" id="SSF52540">
    <property type="entry name" value="P-loop containing nucleoside triphosphate hydrolases"/>
    <property type="match status" value="1"/>
</dbReference>
<keyword evidence="7" id="KW-1185">Reference proteome</keyword>
<name>A0ABW2G3D0_9ACTN</name>
<dbReference type="GO" id="GO:0005524">
    <property type="term" value="F:ATP binding"/>
    <property type="evidence" value="ECO:0007669"/>
    <property type="project" value="UniProtKB-KW"/>
</dbReference>
<gene>
    <name evidence="6" type="ORF">ACFQMG_27210</name>
</gene>
<dbReference type="InterPro" id="IPR050319">
    <property type="entry name" value="ABC_transp_ATP-bind"/>
</dbReference>
<dbReference type="Proteomes" id="UP001596435">
    <property type="component" value="Unassembled WGS sequence"/>
</dbReference>
<dbReference type="PANTHER" id="PTHR43776">
    <property type="entry name" value="TRANSPORT ATP-BINDING PROTEIN"/>
    <property type="match status" value="1"/>
</dbReference>
<evidence type="ECO:0000256" key="3">
    <source>
        <dbReference type="ARBA" id="ARBA00022741"/>
    </source>
</evidence>
<comment type="caution">
    <text evidence="6">The sequence shown here is derived from an EMBL/GenBank/DDBJ whole genome shotgun (WGS) entry which is preliminary data.</text>
</comment>
<dbReference type="SMART" id="SM00382">
    <property type="entry name" value="AAA"/>
    <property type="match status" value="1"/>
</dbReference>
<accession>A0ABW2G3D0</accession>
<dbReference type="EMBL" id="JBHTAJ010000063">
    <property type="protein sequence ID" value="MFC7183240.1"/>
    <property type="molecule type" value="Genomic_DNA"/>
</dbReference>
<evidence type="ECO:0000259" key="5">
    <source>
        <dbReference type="PROSITE" id="PS50893"/>
    </source>
</evidence>
<evidence type="ECO:0000256" key="2">
    <source>
        <dbReference type="ARBA" id="ARBA00022448"/>
    </source>
</evidence>
<sequence length="255" mass="27212">MTASALLSVDRVVKRYGDRLALDGVSLAVGPGEAVGLVGESGSGKSTLARLALGLLAPDGGTVRFAGRDPYRLRGARDRSVRARLQFVPQHPRGSLNPALRAGEAVAFALRLHGTPRRGRAEAVAGLFRQVGLEPALAARYPRELSGGQLQRVAVARALATGPDLLVCDEPTSALDRGAQVRLLDLLTDLRERSGLGYLFISHDLAVVRHLAHRVLVLRHGRVLEEGRTADLWAAPAHPYTRALLEAATGRTTLT</sequence>